<proteinExistence type="predicted"/>
<evidence type="ECO:0000313" key="2">
    <source>
        <dbReference type="Proteomes" id="UP000274429"/>
    </source>
</evidence>
<accession>A0A0R3WUW1</accession>
<dbReference type="EMBL" id="UYWX01004705">
    <property type="protein sequence ID" value="VDM25139.1"/>
    <property type="molecule type" value="Genomic_DNA"/>
</dbReference>
<gene>
    <name evidence="1" type="ORF">TTAC_LOCUS4536</name>
</gene>
<dbReference type="OrthoDB" id="2131567at2759"/>
<dbReference type="GO" id="GO:0004222">
    <property type="term" value="F:metalloendopeptidase activity"/>
    <property type="evidence" value="ECO:0007669"/>
    <property type="project" value="TreeGrafter"/>
</dbReference>
<sequence>MLTPQAYLQEFAQRPDHGPHCLSHKLCWFSSRDGILALTYVCSAYKGRQLAGICAKRYFTTRLPVAIRGNTNTGFTSYLNTNGMPVPALSAELVMAHELGHSYGSLHDPDTPLCSPENERGGVYLLNKYAVSGMMPNHYVSSAEWFISIDAFENLTLVLYSHKRPIKGMAVLGKDWRFV</sequence>
<dbReference type="STRING" id="6205.A0A0R3WUW1"/>
<name>A0A0R3WUW1_HYDTA</name>
<protein>
    <submittedName>
        <fullName evidence="3">Peptidase M12B domain-containing protein</fullName>
    </submittedName>
</protein>
<dbReference type="GO" id="GO:0005886">
    <property type="term" value="C:plasma membrane"/>
    <property type="evidence" value="ECO:0007669"/>
    <property type="project" value="TreeGrafter"/>
</dbReference>
<evidence type="ECO:0000313" key="1">
    <source>
        <dbReference type="EMBL" id="VDM25139.1"/>
    </source>
</evidence>
<dbReference type="WBParaSite" id="TTAC_0000455101-mRNA-1">
    <property type="protein sequence ID" value="TTAC_0000455101-mRNA-1"/>
    <property type="gene ID" value="TTAC_0000455101"/>
</dbReference>
<dbReference type="InterPro" id="IPR024079">
    <property type="entry name" value="MetalloPept_cat_dom_sf"/>
</dbReference>
<dbReference type="AlphaFoldDB" id="A0A0R3WUW1"/>
<dbReference type="Pfam" id="PF13574">
    <property type="entry name" value="Reprolysin_2"/>
    <property type="match status" value="1"/>
</dbReference>
<dbReference type="Gene3D" id="3.40.390.10">
    <property type="entry name" value="Collagenase (Catalytic Domain)"/>
    <property type="match status" value="1"/>
</dbReference>
<dbReference type="PANTHER" id="PTHR45702">
    <property type="entry name" value="ADAM10/ADAM17 METALLOPEPTIDASE FAMILY MEMBER"/>
    <property type="match status" value="1"/>
</dbReference>
<reference evidence="1 2" key="2">
    <citation type="submission" date="2018-11" db="EMBL/GenBank/DDBJ databases">
        <authorList>
            <consortium name="Pathogen Informatics"/>
        </authorList>
    </citation>
    <scope>NUCLEOTIDE SEQUENCE [LARGE SCALE GENOMIC DNA]</scope>
</reference>
<evidence type="ECO:0000313" key="3">
    <source>
        <dbReference type="WBParaSite" id="TTAC_0000455101-mRNA-1"/>
    </source>
</evidence>
<keyword evidence="2" id="KW-1185">Reference proteome</keyword>
<dbReference type="InterPro" id="IPR051489">
    <property type="entry name" value="ADAM_Metalloproteinase"/>
</dbReference>
<dbReference type="GO" id="GO:0007219">
    <property type="term" value="P:Notch signaling pathway"/>
    <property type="evidence" value="ECO:0007669"/>
    <property type="project" value="TreeGrafter"/>
</dbReference>
<dbReference type="SUPFAM" id="SSF55486">
    <property type="entry name" value="Metalloproteases ('zincins'), catalytic domain"/>
    <property type="match status" value="1"/>
</dbReference>
<dbReference type="Proteomes" id="UP000274429">
    <property type="component" value="Unassembled WGS sequence"/>
</dbReference>
<dbReference type="GO" id="GO:0006509">
    <property type="term" value="P:membrane protein ectodomain proteolysis"/>
    <property type="evidence" value="ECO:0007669"/>
    <property type="project" value="TreeGrafter"/>
</dbReference>
<organism evidence="3">
    <name type="scientific">Hydatigena taeniaeformis</name>
    <name type="common">Feline tapeworm</name>
    <name type="synonym">Taenia taeniaeformis</name>
    <dbReference type="NCBI Taxonomy" id="6205"/>
    <lineage>
        <taxon>Eukaryota</taxon>
        <taxon>Metazoa</taxon>
        <taxon>Spiralia</taxon>
        <taxon>Lophotrochozoa</taxon>
        <taxon>Platyhelminthes</taxon>
        <taxon>Cestoda</taxon>
        <taxon>Eucestoda</taxon>
        <taxon>Cyclophyllidea</taxon>
        <taxon>Taeniidae</taxon>
        <taxon>Hydatigera</taxon>
    </lineage>
</organism>
<dbReference type="PANTHER" id="PTHR45702:SF6">
    <property type="entry name" value="DISINTEGRIN AND METALLOPROTEINASE DOMAIN-CONTAINING PROTEIN 17"/>
    <property type="match status" value="1"/>
</dbReference>
<reference evidence="3" key="1">
    <citation type="submission" date="2017-02" db="UniProtKB">
        <authorList>
            <consortium name="WormBaseParasite"/>
        </authorList>
    </citation>
    <scope>IDENTIFICATION</scope>
</reference>